<feature type="transmembrane region" description="Helical" evidence="6">
    <location>
        <begin position="186"/>
        <end position="206"/>
    </location>
</feature>
<dbReference type="KEGG" id="rfo:REIFOR_03015"/>
<feature type="transmembrane region" description="Helical" evidence="6">
    <location>
        <begin position="226"/>
        <end position="248"/>
    </location>
</feature>
<dbReference type="OrthoDB" id="9766267at2"/>
<evidence type="ECO:0000256" key="5">
    <source>
        <dbReference type="ARBA" id="ARBA00023136"/>
    </source>
</evidence>
<keyword evidence="2" id="KW-0813">Transport</keyword>
<sequence>MRAVLNFYQGLGVHQAKLWAALALLITLVLPTTDWPALSGLNPAQVKAVLILLLAAVLWVSEWLPLFIVSFIILALELLWLSPALAQLGQPIGDALFFAPFFSNIILLFLGGFVLSSLMQKAGLDTRFAHWILQLTQGEPSTTLAGIIAVCAFLSMWMSNTATAAMMLTMVLPLAERLRVGTPFRVGLILSIPLACNLGGIGTPIGTPPNAIAMSYLAAKDIQVSFLEWMMLTLPFLLIALTLLWFALLKVYPPGTARLDIGTVEAEPLRARQWLSIGIFVLTVLGWLVGGQFGIKTGTVALFPIIAAFWLAILDQSDFRALPWDVLFMVAGGIALGVAIDITDMGCVIVGWLPSTGSFTLLVGALVLVAALLGTVMSNTATAGLLIPLVVSLSLPTEQLFVLVLAITLNCSMAMILPVSTPPNAIAFGSGVISVKDLARMGTLMAILGLVTAFTLGPLYWFWVLN</sequence>
<evidence type="ECO:0000256" key="6">
    <source>
        <dbReference type="SAM" id="Phobius"/>
    </source>
</evidence>
<name>A0A2K8KZ98_9GAMM</name>
<feature type="transmembrane region" description="Helical" evidence="6">
    <location>
        <begin position="144"/>
        <end position="174"/>
    </location>
</feature>
<keyword evidence="3 6" id="KW-0812">Transmembrane</keyword>
<proteinExistence type="predicted"/>
<dbReference type="InterPro" id="IPR001898">
    <property type="entry name" value="SLC13A/DASS"/>
</dbReference>
<gene>
    <name evidence="8" type="ORF">REIFOR_03015</name>
</gene>
<organism evidence="8 9">
    <name type="scientific">Reinekea forsetii</name>
    <dbReference type="NCBI Taxonomy" id="1336806"/>
    <lineage>
        <taxon>Bacteria</taxon>
        <taxon>Pseudomonadati</taxon>
        <taxon>Pseudomonadota</taxon>
        <taxon>Gammaproteobacteria</taxon>
        <taxon>Oceanospirillales</taxon>
        <taxon>Saccharospirillaceae</taxon>
        <taxon>Reinekea</taxon>
    </lineage>
</organism>
<evidence type="ECO:0000313" key="8">
    <source>
        <dbReference type="EMBL" id="ATX78134.1"/>
    </source>
</evidence>
<dbReference type="PANTHER" id="PTHR10283:SF92">
    <property type="entry name" value="LOW-AFFINITY PHOSPHATE TRANSPORTER PHO91"/>
    <property type="match status" value="1"/>
</dbReference>
<dbReference type="Proteomes" id="UP000229757">
    <property type="component" value="Chromosome"/>
</dbReference>
<accession>A0A2K8KZ98</accession>
<protein>
    <submittedName>
        <fullName evidence="8">Sodium:sulfate symporter</fullName>
    </submittedName>
</protein>
<evidence type="ECO:0000256" key="4">
    <source>
        <dbReference type="ARBA" id="ARBA00022989"/>
    </source>
</evidence>
<dbReference type="PANTHER" id="PTHR10283">
    <property type="entry name" value="SOLUTE CARRIER FAMILY 13 MEMBER"/>
    <property type="match status" value="1"/>
</dbReference>
<dbReference type="EMBL" id="CP011797">
    <property type="protein sequence ID" value="ATX78134.1"/>
    <property type="molecule type" value="Genomic_DNA"/>
</dbReference>
<dbReference type="GO" id="GO:0005886">
    <property type="term" value="C:plasma membrane"/>
    <property type="evidence" value="ECO:0007669"/>
    <property type="project" value="TreeGrafter"/>
</dbReference>
<evidence type="ECO:0000256" key="2">
    <source>
        <dbReference type="ARBA" id="ARBA00022448"/>
    </source>
</evidence>
<dbReference type="InterPro" id="IPR004680">
    <property type="entry name" value="Cit_transptr-like_dom"/>
</dbReference>
<dbReference type="GO" id="GO:0005315">
    <property type="term" value="F:phosphate transmembrane transporter activity"/>
    <property type="evidence" value="ECO:0007669"/>
    <property type="project" value="TreeGrafter"/>
</dbReference>
<evidence type="ECO:0000313" key="9">
    <source>
        <dbReference type="Proteomes" id="UP000229757"/>
    </source>
</evidence>
<feature type="transmembrane region" description="Helical" evidence="6">
    <location>
        <begin position="269"/>
        <end position="289"/>
    </location>
</feature>
<dbReference type="Pfam" id="PF03600">
    <property type="entry name" value="CitMHS"/>
    <property type="match status" value="1"/>
</dbReference>
<evidence type="ECO:0000259" key="7">
    <source>
        <dbReference type="Pfam" id="PF03600"/>
    </source>
</evidence>
<evidence type="ECO:0000256" key="1">
    <source>
        <dbReference type="ARBA" id="ARBA00004141"/>
    </source>
</evidence>
<feature type="transmembrane region" description="Helical" evidence="6">
    <location>
        <begin position="92"/>
        <end position="115"/>
    </location>
</feature>
<keyword evidence="5 6" id="KW-0472">Membrane</keyword>
<dbReference type="RefSeq" id="WP_100258343.1">
    <property type="nucleotide sequence ID" value="NZ_CP011797.1"/>
</dbReference>
<keyword evidence="9" id="KW-1185">Reference proteome</keyword>
<reference evidence="8 9" key="1">
    <citation type="journal article" date="2017" name="Environ. Microbiol.">
        <title>Genomic and physiological analyses of 'Reinekea forsetii' reveal a versatile opportunistic lifestyle during spring algae blooms.</title>
        <authorList>
            <person name="Avci B."/>
            <person name="Hahnke R.L."/>
            <person name="Chafee M."/>
            <person name="Fischer T."/>
            <person name="Gruber-Vodicka H."/>
            <person name="Tegetmeyer H.E."/>
            <person name="Harder J."/>
            <person name="Fuchs B.M."/>
            <person name="Amann R.I."/>
            <person name="Teeling H."/>
        </authorList>
    </citation>
    <scope>NUCLEOTIDE SEQUENCE [LARGE SCALE GENOMIC DNA]</scope>
    <source>
        <strain evidence="8 9">Hel1_31_D35</strain>
    </source>
</reference>
<evidence type="ECO:0000256" key="3">
    <source>
        <dbReference type="ARBA" id="ARBA00022692"/>
    </source>
</evidence>
<feature type="transmembrane region" description="Helical" evidence="6">
    <location>
        <begin position="441"/>
        <end position="463"/>
    </location>
</feature>
<dbReference type="AlphaFoldDB" id="A0A2K8KZ98"/>
<feature type="transmembrane region" description="Helical" evidence="6">
    <location>
        <begin position="295"/>
        <end position="314"/>
    </location>
</feature>
<comment type="subcellular location">
    <subcellularLocation>
        <location evidence="1">Membrane</location>
        <topology evidence="1">Multi-pass membrane protein</topology>
    </subcellularLocation>
</comment>
<dbReference type="NCBIfam" id="TIGR00785">
    <property type="entry name" value="dass"/>
    <property type="match status" value="1"/>
</dbReference>
<keyword evidence="4 6" id="KW-1133">Transmembrane helix</keyword>
<feature type="transmembrane region" description="Helical" evidence="6">
    <location>
        <begin position="400"/>
        <end position="421"/>
    </location>
</feature>
<feature type="transmembrane region" description="Helical" evidence="6">
    <location>
        <begin position="326"/>
        <end position="353"/>
    </location>
</feature>
<feature type="transmembrane region" description="Helical" evidence="6">
    <location>
        <begin position="49"/>
        <end position="80"/>
    </location>
</feature>
<feature type="transmembrane region" description="Helical" evidence="6">
    <location>
        <begin position="359"/>
        <end position="388"/>
    </location>
</feature>
<feature type="domain" description="Citrate transporter-like" evidence="7">
    <location>
        <begin position="57"/>
        <end position="406"/>
    </location>
</feature>